<keyword evidence="2" id="KW-1185">Reference proteome</keyword>
<reference evidence="1 2" key="1">
    <citation type="submission" date="2019-07" db="EMBL/GenBank/DDBJ databases">
        <title>R&amp;d 2014.</title>
        <authorList>
            <person name="Klenk H.-P."/>
        </authorList>
    </citation>
    <scope>NUCLEOTIDE SEQUENCE [LARGE SCALE GENOMIC DNA]</scope>
    <source>
        <strain evidence="1 2">DSM 43868</strain>
    </source>
</reference>
<dbReference type="OrthoDB" id="9813134at2"/>
<proteinExistence type="predicted"/>
<evidence type="ECO:0008006" key="3">
    <source>
        <dbReference type="Google" id="ProtNLM"/>
    </source>
</evidence>
<accession>A0A562IAB9</accession>
<protein>
    <recommendedName>
        <fullName evidence="3">Restriction endonuclease</fullName>
    </recommendedName>
</protein>
<organism evidence="1 2">
    <name type="scientific">Micromonospora olivasterospora</name>
    <dbReference type="NCBI Taxonomy" id="1880"/>
    <lineage>
        <taxon>Bacteria</taxon>
        <taxon>Bacillati</taxon>
        <taxon>Actinomycetota</taxon>
        <taxon>Actinomycetes</taxon>
        <taxon>Micromonosporales</taxon>
        <taxon>Micromonosporaceae</taxon>
        <taxon>Micromonospora</taxon>
    </lineage>
</organism>
<dbReference type="AlphaFoldDB" id="A0A562IAB9"/>
<dbReference type="EMBL" id="VLKE01000001">
    <property type="protein sequence ID" value="TWH67832.1"/>
    <property type="molecule type" value="Genomic_DNA"/>
</dbReference>
<name>A0A562IAB9_MICOL</name>
<gene>
    <name evidence="1" type="ORF">JD77_02817</name>
</gene>
<comment type="caution">
    <text evidence="1">The sequence shown here is derived from an EMBL/GenBank/DDBJ whole genome shotgun (WGS) entry which is preliminary data.</text>
</comment>
<evidence type="ECO:0000313" key="2">
    <source>
        <dbReference type="Proteomes" id="UP000319825"/>
    </source>
</evidence>
<dbReference type="Proteomes" id="UP000319825">
    <property type="component" value="Unassembled WGS sequence"/>
</dbReference>
<dbReference type="RefSeq" id="WP_145774753.1">
    <property type="nucleotide sequence ID" value="NZ_BAAATQ010000058.1"/>
</dbReference>
<sequence length="136" mass="14493">MLGPTFEEIVRQWALQFADPELLGGIVAEASAATLTDPSSRTSHELDLVALGEPPFGDGARPVLAIGEVKWGRTLGRPDLERLARVRDLLAGRAGVDASDARLLLASATGFTEELARTADGRRDVVLVDAARLYAD</sequence>
<evidence type="ECO:0000313" key="1">
    <source>
        <dbReference type="EMBL" id="TWH67832.1"/>
    </source>
</evidence>